<dbReference type="Proteomes" id="UP001652409">
    <property type="component" value="Unassembled WGS sequence"/>
</dbReference>
<keyword evidence="2" id="KW-1185">Reference proteome</keyword>
<name>A0ABT2TSZ4_9FIRM</name>
<dbReference type="RefSeq" id="WP_262582748.1">
    <property type="nucleotide sequence ID" value="NZ_JAOQJL010000013.1"/>
</dbReference>
<sequence>MTKFQKGFCVILCLCFFLVLAVMPEPFSRLENIYRQFPIYRFAEQKARDTYLEADWRTEEKLIEENAEYVGQLLESTQAQQTKEPQVTEFPQMTKEPQVTEFPQMTKEPQVTEFPQMTEKPQITEKLQVTEPPQMTDSPQVAETVQPHPVIDLSPEKLADKNYLLEHFFVVDAATTAEAASLNAAEYLAKDMTLKPEKDQPQILIYHSHSQETFADSRTGEEADTVVGVGDYLTEILEQKYGYQVIHVREHFDVIGGEIDRSRAYDFAREYVEKVLEENPTVQVLIDLHRDGVPEGKRLVTKIGGRDTAQIMFYNGLSYTVNQGKISYLPNPYIEENLAFSFQLEYTAAEYYPGFYRCIYLAGLRYNLHLRPRALLVEAGAQTNTVQEVKNAMEPLGDILNRVLKGSDK</sequence>
<comment type="caution">
    <text evidence="1">The sequence shown here is derived from an EMBL/GenBank/DDBJ whole genome shotgun (WGS) entry which is preliminary data.</text>
</comment>
<protein>
    <submittedName>
        <fullName evidence="1">Stage II sporulation protein P</fullName>
    </submittedName>
</protein>
<dbReference type="EMBL" id="JAOQJL010000013">
    <property type="protein sequence ID" value="MCU6765363.1"/>
    <property type="molecule type" value="Genomic_DNA"/>
</dbReference>
<reference evidence="1 2" key="1">
    <citation type="journal article" date="2021" name="ISME Commun">
        <title>Automated analysis of genomic sequences facilitates high-throughput and comprehensive description of bacteria.</title>
        <authorList>
            <person name="Hitch T.C.A."/>
        </authorList>
    </citation>
    <scope>NUCLEOTIDE SEQUENCE [LARGE SCALE GENOMIC DNA]</scope>
    <source>
        <strain evidence="1 2">Sanger_23</strain>
    </source>
</reference>
<evidence type="ECO:0000313" key="1">
    <source>
        <dbReference type="EMBL" id="MCU6765363.1"/>
    </source>
</evidence>
<dbReference type="InterPro" id="IPR010897">
    <property type="entry name" value="Spore_II_P"/>
</dbReference>
<proteinExistence type="predicted"/>
<accession>A0ABT2TSZ4</accession>
<dbReference type="Pfam" id="PF07454">
    <property type="entry name" value="SpoIIP"/>
    <property type="match status" value="1"/>
</dbReference>
<gene>
    <name evidence="1" type="ORF">OCV61_08040</name>
</gene>
<evidence type="ECO:0000313" key="2">
    <source>
        <dbReference type="Proteomes" id="UP001652409"/>
    </source>
</evidence>
<organism evidence="1 2">
    <name type="scientific">Blautia ammoniilytica</name>
    <dbReference type="NCBI Taxonomy" id="2981782"/>
    <lineage>
        <taxon>Bacteria</taxon>
        <taxon>Bacillati</taxon>
        <taxon>Bacillota</taxon>
        <taxon>Clostridia</taxon>
        <taxon>Lachnospirales</taxon>
        <taxon>Lachnospiraceae</taxon>
        <taxon>Blautia</taxon>
    </lineage>
</organism>